<reference evidence="1 2" key="1">
    <citation type="journal article" date="2010" name="Stand. Genomic Sci.">
        <title>Complete genome sequence of Conexibacter woesei type strain (ID131577).</title>
        <authorList>
            <person name="Pukall R."/>
            <person name="Lapidus A."/>
            <person name="Glavina Del Rio T."/>
            <person name="Copeland A."/>
            <person name="Tice H."/>
            <person name="Cheng J.-F."/>
            <person name="Lucas S."/>
            <person name="Chen F."/>
            <person name="Nolan M."/>
            <person name="Bruce D."/>
            <person name="Goodwin L."/>
            <person name="Pitluck S."/>
            <person name="Mavromatis K."/>
            <person name="Ivanova N."/>
            <person name="Ovchinnikova G."/>
            <person name="Pati A."/>
            <person name="Chen A."/>
            <person name="Palaniappan K."/>
            <person name="Land M."/>
            <person name="Hauser L."/>
            <person name="Chang Y.-J."/>
            <person name="Jeffries C.D."/>
            <person name="Chain P."/>
            <person name="Meincke L."/>
            <person name="Sims D."/>
            <person name="Brettin T."/>
            <person name="Detter J.C."/>
            <person name="Rohde M."/>
            <person name="Goeker M."/>
            <person name="Bristow J."/>
            <person name="Eisen J.A."/>
            <person name="Markowitz V."/>
            <person name="Kyrpides N.C."/>
            <person name="Klenk H.-P."/>
            <person name="Hugenholtz P."/>
        </authorList>
    </citation>
    <scope>NUCLEOTIDE SEQUENCE [LARGE SCALE GENOMIC DNA]</scope>
    <source>
        <strain evidence="2">DSM 14684 / CIP 108061 / JCM 11494 / NBRC 100937 / ID131577</strain>
    </source>
</reference>
<protein>
    <recommendedName>
        <fullName evidence="3">Abortive infection protein</fullName>
    </recommendedName>
</protein>
<dbReference type="eggNOG" id="COG1266">
    <property type="taxonomic scope" value="Bacteria"/>
</dbReference>
<evidence type="ECO:0008006" key="3">
    <source>
        <dbReference type="Google" id="ProtNLM"/>
    </source>
</evidence>
<sequence length="356" mass="39264">MRPTDDALETGLMDEIERLRGISYDTGTSYGRRQPLSRVRWERAEMEAEVAAVREQLHCNTLLVFGSDVERLTATARAALEGGLHAIVQPRLFDCRPARILRHLAEAADAGERLRREHPGRVTLLAGCEAPIFTPGIVRGRSFQRRIARLRAGGVDRAALGRRLNDYLARASSVARARFDGPVGYAAVPFEPVDWGLFDLVGLDHYAFHETPEGHARALAPFRAFGKPIVICEFGCCAFRGAARMGGMAWTIVDWGRSRAQIPDGVVRSESEQADAVAAMLAAFESEPLRGACVFTFAEFSMPHSPVTRDDLDVASYGVAKVIREDPDDPASPYRWEPKLAFHAIAEHNESAQIRA</sequence>
<dbReference type="HOGENOM" id="CLU_047695_0_0_11"/>
<dbReference type="InterPro" id="IPR017853">
    <property type="entry name" value="GH"/>
</dbReference>
<dbReference type="KEGG" id="cwo:Cwoe_2703"/>
<gene>
    <name evidence="1" type="ordered locus">Cwoe_2703</name>
</gene>
<dbReference type="Gene3D" id="3.20.20.80">
    <property type="entry name" value="Glycosidases"/>
    <property type="match status" value="1"/>
</dbReference>
<dbReference type="RefSeq" id="WP_012934173.1">
    <property type="nucleotide sequence ID" value="NC_013739.1"/>
</dbReference>
<evidence type="ECO:0000313" key="1">
    <source>
        <dbReference type="EMBL" id="ADB51122.1"/>
    </source>
</evidence>
<dbReference type="STRING" id="469383.Cwoe_2703"/>
<name>D3F9R0_CONWI</name>
<dbReference type="EMBL" id="CP001854">
    <property type="protein sequence ID" value="ADB51122.1"/>
    <property type="molecule type" value="Genomic_DNA"/>
</dbReference>
<dbReference type="OrthoDB" id="151193at2"/>
<reference evidence="2" key="2">
    <citation type="submission" date="2010-01" db="EMBL/GenBank/DDBJ databases">
        <title>The complete genome of Conexibacter woesei DSM 14684.</title>
        <authorList>
            <consortium name="US DOE Joint Genome Institute (JGI-PGF)"/>
            <person name="Lucas S."/>
            <person name="Copeland A."/>
            <person name="Lapidus A."/>
            <person name="Glavina del Rio T."/>
            <person name="Dalin E."/>
            <person name="Tice H."/>
            <person name="Bruce D."/>
            <person name="Goodwin L."/>
            <person name="Pitluck S."/>
            <person name="Kyrpides N."/>
            <person name="Mavromatis K."/>
            <person name="Ivanova N."/>
            <person name="Mikhailova N."/>
            <person name="Chertkov O."/>
            <person name="Brettin T."/>
            <person name="Detter J.C."/>
            <person name="Han C."/>
            <person name="Larimer F."/>
            <person name="Land M."/>
            <person name="Hauser L."/>
            <person name="Markowitz V."/>
            <person name="Cheng J.-F."/>
            <person name="Hugenholtz P."/>
            <person name="Woyke T."/>
            <person name="Wu D."/>
            <person name="Pukall R."/>
            <person name="Steenblock K."/>
            <person name="Schneider S."/>
            <person name="Klenk H.-P."/>
            <person name="Eisen J.A."/>
        </authorList>
    </citation>
    <scope>NUCLEOTIDE SEQUENCE [LARGE SCALE GENOMIC DNA]</scope>
    <source>
        <strain evidence="2">DSM 14684 / CIP 108061 / JCM 11494 / NBRC 100937 / ID131577</strain>
    </source>
</reference>
<dbReference type="SUPFAM" id="SSF51445">
    <property type="entry name" value="(Trans)glycosidases"/>
    <property type="match status" value="1"/>
</dbReference>
<organism evidence="1 2">
    <name type="scientific">Conexibacter woesei (strain DSM 14684 / CCUG 47730 / CIP 108061 / JCM 11494 / NBRC 100937 / ID131577)</name>
    <dbReference type="NCBI Taxonomy" id="469383"/>
    <lineage>
        <taxon>Bacteria</taxon>
        <taxon>Bacillati</taxon>
        <taxon>Actinomycetota</taxon>
        <taxon>Thermoleophilia</taxon>
        <taxon>Solirubrobacterales</taxon>
        <taxon>Conexibacteraceae</taxon>
        <taxon>Conexibacter</taxon>
    </lineage>
</organism>
<accession>D3F9R0</accession>
<evidence type="ECO:0000313" key="2">
    <source>
        <dbReference type="Proteomes" id="UP000008229"/>
    </source>
</evidence>
<dbReference type="Proteomes" id="UP000008229">
    <property type="component" value="Chromosome"/>
</dbReference>
<keyword evidence="2" id="KW-1185">Reference proteome</keyword>
<proteinExistence type="predicted"/>
<dbReference type="AlphaFoldDB" id="D3F9R0"/>